<dbReference type="InterPro" id="IPR009501">
    <property type="entry name" value="UCP020269"/>
</dbReference>
<dbReference type="SUPFAM" id="SSF100950">
    <property type="entry name" value="NagB/RpiA/CoA transferase-like"/>
    <property type="match status" value="1"/>
</dbReference>
<dbReference type="Proteomes" id="UP000260655">
    <property type="component" value="Unassembled WGS sequence"/>
</dbReference>
<evidence type="ECO:0000313" key="5">
    <source>
        <dbReference type="Proteomes" id="UP000095727"/>
    </source>
</evidence>
<evidence type="ECO:0000313" key="4">
    <source>
        <dbReference type="EMBL" id="RGU42474.1"/>
    </source>
</evidence>
<evidence type="ECO:0000313" key="6">
    <source>
        <dbReference type="Proteomes" id="UP000260655"/>
    </source>
</evidence>
<dbReference type="EMBL" id="QSOV01000018">
    <property type="protein sequence ID" value="RGJ21242.1"/>
    <property type="molecule type" value="Genomic_DNA"/>
</dbReference>
<evidence type="ECO:0000313" key="3">
    <source>
        <dbReference type="EMBL" id="RGJ21242.1"/>
    </source>
</evidence>
<protein>
    <submittedName>
        <fullName evidence="2">Iron-sulfur cluster-binding protein</fullName>
    </submittedName>
    <submittedName>
        <fullName evidence="3">Lactate utilization protein</fullName>
    </submittedName>
</protein>
<dbReference type="PIRSF" id="PIRSF020269">
    <property type="entry name" value="DUF1121"/>
    <property type="match status" value="1"/>
</dbReference>
<evidence type="ECO:0000259" key="1">
    <source>
        <dbReference type="Pfam" id="PF02589"/>
    </source>
</evidence>
<accession>A0A173T0F7</accession>
<name>A0A173T0F7_9FIRM</name>
<proteinExistence type="predicted"/>
<dbReference type="Proteomes" id="UP000095727">
    <property type="component" value="Unassembled WGS sequence"/>
</dbReference>
<dbReference type="AlphaFoldDB" id="A0A173T0F7"/>
<dbReference type="EMBL" id="CYXR01000011">
    <property type="protein sequence ID" value="CUM95325.1"/>
    <property type="molecule type" value="Genomic_DNA"/>
</dbReference>
<dbReference type="InterPro" id="IPR037171">
    <property type="entry name" value="NagB/RpiA_transferase-like"/>
</dbReference>
<dbReference type="PANTHER" id="PTHR36179">
    <property type="entry name" value="LUD_DOM DOMAIN-CONTAINING PROTEIN"/>
    <property type="match status" value="1"/>
</dbReference>
<dbReference type="InterPro" id="IPR003741">
    <property type="entry name" value="LUD_dom"/>
</dbReference>
<reference evidence="2 5" key="1">
    <citation type="submission" date="2015-09" db="EMBL/GenBank/DDBJ databases">
        <authorList>
            <consortium name="Pathogen Informatics"/>
        </authorList>
    </citation>
    <scope>NUCLEOTIDE SEQUENCE [LARGE SCALE GENOMIC DNA]</scope>
    <source>
        <strain evidence="2 5">2789STDY5834962</strain>
    </source>
</reference>
<dbReference type="RefSeq" id="WP_022221141.1">
    <property type="nucleotide sequence ID" value="NZ_CYXR01000011.1"/>
</dbReference>
<dbReference type="EMBL" id="QRXY01000027">
    <property type="protein sequence ID" value="RGU42474.1"/>
    <property type="molecule type" value="Genomic_DNA"/>
</dbReference>
<reference evidence="6 7" key="2">
    <citation type="submission" date="2018-08" db="EMBL/GenBank/DDBJ databases">
        <title>A genome reference for cultivated species of the human gut microbiota.</title>
        <authorList>
            <person name="Zou Y."/>
            <person name="Xue W."/>
            <person name="Luo G."/>
        </authorList>
    </citation>
    <scope>NUCLEOTIDE SEQUENCE [LARGE SCALE GENOMIC DNA]</scope>
    <source>
        <strain evidence="4 7">AF16-31</strain>
        <strain evidence="3 6">TM07-19</strain>
    </source>
</reference>
<dbReference type="Pfam" id="PF02589">
    <property type="entry name" value="LUD_dom"/>
    <property type="match status" value="1"/>
</dbReference>
<evidence type="ECO:0000313" key="7">
    <source>
        <dbReference type="Proteomes" id="UP000285693"/>
    </source>
</evidence>
<evidence type="ECO:0000313" key="2">
    <source>
        <dbReference type="EMBL" id="CUM95325.1"/>
    </source>
</evidence>
<gene>
    <name evidence="4" type="ORF">DWW65_15210</name>
    <name evidence="3" type="ORF">DXD67_13520</name>
    <name evidence="2" type="ORF">ERS852574_01782</name>
</gene>
<dbReference type="Proteomes" id="UP000285693">
    <property type="component" value="Unassembled WGS sequence"/>
</dbReference>
<organism evidence="2 5">
    <name type="scientific">Coprococcus comes</name>
    <dbReference type="NCBI Taxonomy" id="410072"/>
    <lineage>
        <taxon>Bacteria</taxon>
        <taxon>Bacillati</taxon>
        <taxon>Bacillota</taxon>
        <taxon>Clostridia</taxon>
        <taxon>Lachnospirales</taxon>
        <taxon>Lachnospiraceae</taxon>
        <taxon>Coprococcus</taxon>
    </lineage>
</organism>
<sequence>MDKFVTKRNDLLAEQVIKNLKSRQMEGHYVQTKEEALALALELIPEGSSISWGGSMSIKAIGLPEALHKGNYKVLDRDLCATPEEKAEMMHQALNCDYFLASCNAISEDGILVNIDGNANRVAAISYGPENVLMIVGMNKIVRSAEDAYARAKYVAAPINGQRFEGLPCAKTGVCSNCKSPKSICCQTLITRFSHVPNRIKVILVNEELGF</sequence>
<dbReference type="PANTHER" id="PTHR36179:SF2">
    <property type="entry name" value="LUD DOMAIN-CONTAINING PROTEIN"/>
    <property type="match status" value="1"/>
</dbReference>
<dbReference type="Gene3D" id="3.40.50.10420">
    <property type="entry name" value="NagB/RpiA/CoA transferase-like"/>
    <property type="match status" value="1"/>
</dbReference>
<feature type="domain" description="LUD" evidence="1">
    <location>
        <begin position="14"/>
        <end position="205"/>
    </location>
</feature>
<dbReference type="InterPro" id="IPR024185">
    <property type="entry name" value="FTHF_cligase-like_sf"/>
</dbReference>